<dbReference type="CDD" id="cd01392">
    <property type="entry name" value="HTH_LacI"/>
    <property type="match status" value="1"/>
</dbReference>
<dbReference type="AlphaFoldDB" id="A0A2A9ETD3"/>
<evidence type="ECO:0000256" key="3">
    <source>
        <dbReference type="ARBA" id="ARBA00023163"/>
    </source>
</evidence>
<protein>
    <submittedName>
        <fullName evidence="5">LacI family transcriptional regulator</fullName>
    </submittedName>
</protein>
<dbReference type="InterPro" id="IPR010982">
    <property type="entry name" value="Lambda_DNA-bd_dom_sf"/>
</dbReference>
<dbReference type="SUPFAM" id="SSF53822">
    <property type="entry name" value="Periplasmic binding protein-like I"/>
    <property type="match status" value="1"/>
</dbReference>
<dbReference type="PROSITE" id="PS00356">
    <property type="entry name" value="HTH_LACI_1"/>
    <property type="match status" value="1"/>
</dbReference>
<dbReference type="RefSeq" id="WP_098461991.1">
    <property type="nucleotide sequence ID" value="NZ_PDJJ01000001.1"/>
</dbReference>
<evidence type="ECO:0000259" key="4">
    <source>
        <dbReference type="PROSITE" id="PS50932"/>
    </source>
</evidence>
<accession>A0A2A9ETD3</accession>
<organism evidence="5 6">
    <name type="scientific">Isoptericola jiangsuensis</name>
    <dbReference type="NCBI Taxonomy" id="548579"/>
    <lineage>
        <taxon>Bacteria</taxon>
        <taxon>Bacillati</taxon>
        <taxon>Actinomycetota</taxon>
        <taxon>Actinomycetes</taxon>
        <taxon>Micrococcales</taxon>
        <taxon>Promicromonosporaceae</taxon>
        <taxon>Isoptericola</taxon>
    </lineage>
</organism>
<dbReference type="Pfam" id="PF00356">
    <property type="entry name" value="LacI"/>
    <property type="match status" value="1"/>
</dbReference>
<dbReference type="OrthoDB" id="2854648at2"/>
<sequence length="338" mass="36086">MAGKGRVRLVDVAEHAGVSMKTVSNVVNGYAHVQPATRARVQAAIDELGYRPNLTARRLATGRTGMIALAMPEIDHPYFGELARHVAEVAATQGYRVIIEQTLGDEAAERAVLRDREAGLVDGVIFQPMRIATLDIARLHRDLPLVLLGEVEAPVTTDHVMIDNVQAAADVTAHLLAQGCTRIGFLGMVEGDITVTNSRRLLGYQEALVRAGLPLDPRRVLTVGGFTSGDAAAAVRAAIAEGPAFDALVCRDDRFAVGALAALREAGRTVPDDVAIAGWDDSALAQWTWPALTSVAPDKHELARVAFDLLVERMGGAQGVGRHRVVRHSVSVRASTAR</sequence>
<dbReference type="InterPro" id="IPR000843">
    <property type="entry name" value="HTH_LacI"/>
</dbReference>
<dbReference type="Proteomes" id="UP000224130">
    <property type="component" value="Unassembled WGS sequence"/>
</dbReference>
<reference evidence="5 6" key="1">
    <citation type="submission" date="2017-10" db="EMBL/GenBank/DDBJ databases">
        <title>Sequencing the genomes of 1000 actinobacteria strains.</title>
        <authorList>
            <person name="Klenk H.-P."/>
        </authorList>
    </citation>
    <scope>NUCLEOTIDE SEQUENCE [LARGE SCALE GENOMIC DNA]</scope>
    <source>
        <strain evidence="5 6">DSM 21863</strain>
    </source>
</reference>
<evidence type="ECO:0000313" key="6">
    <source>
        <dbReference type="Proteomes" id="UP000224130"/>
    </source>
</evidence>
<dbReference type="CDD" id="cd06267">
    <property type="entry name" value="PBP1_LacI_sugar_binding-like"/>
    <property type="match status" value="1"/>
</dbReference>
<dbReference type="GO" id="GO:0003700">
    <property type="term" value="F:DNA-binding transcription factor activity"/>
    <property type="evidence" value="ECO:0007669"/>
    <property type="project" value="TreeGrafter"/>
</dbReference>
<keyword evidence="3" id="KW-0804">Transcription</keyword>
<dbReference type="GO" id="GO:0000976">
    <property type="term" value="F:transcription cis-regulatory region binding"/>
    <property type="evidence" value="ECO:0007669"/>
    <property type="project" value="TreeGrafter"/>
</dbReference>
<proteinExistence type="predicted"/>
<dbReference type="SUPFAM" id="SSF47413">
    <property type="entry name" value="lambda repressor-like DNA-binding domains"/>
    <property type="match status" value="1"/>
</dbReference>
<dbReference type="PANTHER" id="PTHR30146">
    <property type="entry name" value="LACI-RELATED TRANSCRIPTIONAL REPRESSOR"/>
    <property type="match status" value="1"/>
</dbReference>
<dbReference type="PANTHER" id="PTHR30146:SF109">
    <property type="entry name" value="HTH-TYPE TRANSCRIPTIONAL REGULATOR GALS"/>
    <property type="match status" value="1"/>
</dbReference>
<dbReference type="InterPro" id="IPR046335">
    <property type="entry name" value="LacI/GalR-like_sensor"/>
</dbReference>
<gene>
    <name evidence="5" type="ORF">ATJ88_0134</name>
</gene>
<keyword evidence="6" id="KW-1185">Reference proteome</keyword>
<dbReference type="Gene3D" id="3.40.50.2300">
    <property type="match status" value="2"/>
</dbReference>
<evidence type="ECO:0000256" key="2">
    <source>
        <dbReference type="ARBA" id="ARBA00023125"/>
    </source>
</evidence>
<dbReference type="Pfam" id="PF13377">
    <property type="entry name" value="Peripla_BP_3"/>
    <property type="match status" value="1"/>
</dbReference>
<dbReference type="Gene3D" id="1.10.260.40">
    <property type="entry name" value="lambda repressor-like DNA-binding domains"/>
    <property type="match status" value="1"/>
</dbReference>
<dbReference type="SMART" id="SM00354">
    <property type="entry name" value="HTH_LACI"/>
    <property type="match status" value="1"/>
</dbReference>
<evidence type="ECO:0000256" key="1">
    <source>
        <dbReference type="ARBA" id="ARBA00023015"/>
    </source>
</evidence>
<dbReference type="InterPro" id="IPR028082">
    <property type="entry name" value="Peripla_BP_I"/>
</dbReference>
<dbReference type="EMBL" id="PDJJ01000001">
    <property type="protein sequence ID" value="PFG41495.1"/>
    <property type="molecule type" value="Genomic_DNA"/>
</dbReference>
<keyword evidence="2" id="KW-0238">DNA-binding</keyword>
<evidence type="ECO:0000313" key="5">
    <source>
        <dbReference type="EMBL" id="PFG41495.1"/>
    </source>
</evidence>
<keyword evidence="1" id="KW-0805">Transcription regulation</keyword>
<name>A0A2A9ETD3_9MICO</name>
<feature type="domain" description="HTH lacI-type" evidence="4">
    <location>
        <begin position="7"/>
        <end position="61"/>
    </location>
</feature>
<dbReference type="PROSITE" id="PS50932">
    <property type="entry name" value="HTH_LACI_2"/>
    <property type="match status" value="1"/>
</dbReference>
<comment type="caution">
    <text evidence="5">The sequence shown here is derived from an EMBL/GenBank/DDBJ whole genome shotgun (WGS) entry which is preliminary data.</text>
</comment>